<dbReference type="Proteomes" id="UP000315353">
    <property type="component" value="Unassembled WGS sequence"/>
</dbReference>
<dbReference type="Gene3D" id="3.40.50.1820">
    <property type="entry name" value="alpha/beta hydrolase"/>
    <property type="match status" value="1"/>
</dbReference>
<dbReference type="EMBL" id="CP009246">
    <property type="protein sequence ID" value="APT87530.1"/>
    <property type="molecule type" value="Genomic_DNA"/>
</dbReference>
<evidence type="ECO:0000313" key="5">
    <source>
        <dbReference type="Proteomes" id="UP000315353"/>
    </source>
</evidence>
<organism evidence="2 4">
    <name type="scientific">Corynebacterium flavescens</name>
    <dbReference type="NCBI Taxonomy" id="28028"/>
    <lineage>
        <taxon>Bacteria</taxon>
        <taxon>Bacillati</taxon>
        <taxon>Actinomycetota</taxon>
        <taxon>Actinomycetes</taxon>
        <taxon>Mycobacteriales</taxon>
        <taxon>Corynebacteriaceae</taxon>
        <taxon>Corynebacterium</taxon>
    </lineage>
</organism>
<dbReference type="AlphaFoldDB" id="A0A1L7CNW6"/>
<dbReference type="KEGG" id="cfc:CFLV_10395"/>
<dbReference type="PANTHER" id="PTHR43433">
    <property type="entry name" value="HYDROLASE, ALPHA/BETA FOLD FAMILY PROTEIN"/>
    <property type="match status" value="1"/>
</dbReference>
<sequence length="185" mass="19470">MDAPGLVKGNLGAEDFALAEAAEGILADLDRLEIGAAHFCGLSLGAMLAFEIAVEHPERTITLTVAAGQVKPPRVLMKIQRAFMRLLPARMISSAGVSKSQLIAVVDAVSHTDFSSKLALIAAPTLVICGSKDWASIPAPRALASGSRDSELRIIDGAGHLANTQTPELFSSVLNDFLLRKSLGR</sequence>
<dbReference type="InterPro" id="IPR000073">
    <property type="entry name" value="AB_hydrolase_1"/>
</dbReference>
<dbReference type="RefSeq" id="WP_075730462.1">
    <property type="nucleotide sequence ID" value="NZ_BJNB01000005.1"/>
</dbReference>
<evidence type="ECO:0000313" key="2">
    <source>
        <dbReference type="EMBL" id="APT87530.1"/>
    </source>
</evidence>
<dbReference type="Proteomes" id="UP000185479">
    <property type="component" value="Chromosome"/>
</dbReference>
<dbReference type="GeneID" id="82881092"/>
<dbReference type="SUPFAM" id="SSF53474">
    <property type="entry name" value="alpha/beta-Hydrolases"/>
    <property type="match status" value="1"/>
</dbReference>
<proteinExistence type="predicted"/>
<dbReference type="InterPro" id="IPR050471">
    <property type="entry name" value="AB_hydrolase"/>
</dbReference>
<dbReference type="EMBL" id="BJNB01000005">
    <property type="protein sequence ID" value="GEB97076.1"/>
    <property type="molecule type" value="Genomic_DNA"/>
</dbReference>
<dbReference type="STRING" id="28028.CFLV_10395"/>
<feature type="domain" description="AB hydrolase-1" evidence="1">
    <location>
        <begin position="2"/>
        <end position="170"/>
    </location>
</feature>
<evidence type="ECO:0000313" key="3">
    <source>
        <dbReference type="EMBL" id="GEB97076.1"/>
    </source>
</evidence>
<protein>
    <recommendedName>
        <fullName evidence="1">AB hydrolase-1 domain-containing protein</fullName>
    </recommendedName>
</protein>
<dbReference type="GO" id="GO:0004806">
    <property type="term" value="F:triacylglycerol lipase activity"/>
    <property type="evidence" value="ECO:0007669"/>
    <property type="project" value="TreeGrafter"/>
</dbReference>
<accession>A0A1L7CNW6</accession>
<evidence type="ECO:0000259" key="1">
    <source>
        <dbReference type="Pfam" id="PF12697"/>
    </source>
</evidence>
<dbReference type="PANTHER" id="PTHR43433:SF5">
    <property type="entry name" value="AB HYDROLASE-1 DOMAIN-CONTAINING PROTEIN"/>
    <property type="match status" value="1"/>
</dbReference>
<keyword evidence="4" id="KW-1185">Reference proteome</keyword>
<dbReference type="GO" id="GO:0046503">
    <property type="term" value="P:glycerolipid catabolic process"/>
    <property type="evidence" value="ECO:0007669"/>
    <property type="project" value="TreeGrafter"/>
</dbReference>
<reference evidence="2 4" key="1">
    <citation type="submission" date="2014-08" db="EMBL/GenBank/DDBJ databases">
        <title>Complete genome sequence of Corynebacterium flavescens OJ8(T)(=DSM 20296(T)), isolated from cheese.</title>
        <authorList>
            <person name="Ruckert C."/>
            <person name="Albersmeier A."/>
            <person name="Winkler A."/>
            <person name="Kalinowski J."/>
        </authorList>
    </citation>
    <scope>NUCLEOTIDE SEQUENCE [LARGE SCALE GENOMIC DNA]</scope>
    <source>
        <strain evidence="2 4">OJ8</strain>
    </source>
</reference>
<dbReference type="Pfam" id="PF12697">
    <property type="entry name" value="Abhydrolase_6"/>
    <property type="match status" value="1"/>
</dbReference>
<dbReference type="InterPro" id="IPR029058">
    <property type="entry name" value="AB_hydrolase_fold"/>
</dbReference>
<evidence type="ECO:0000313" key="4">
    <source>
        <dbReference type="Proteomes" id="UP000185479"/>
    </source>
</evidence>
<reference evidence="3 5" key="2">
    <citation type="submission" date="2019-06" db="EMBL/GenBank/DDBJ databases">
        <title>Whole genome shotgun sequence of Corynebacterium flavescens NBRC 14136.</title>
        <authorList>
            <person name="Hosoyama A."/>
            <person name="Uohara A."/>
            <person name="Ohji S."/>
            <person name="Ichikawa N."/>
        </authorList>
    </citation>
    <scope>NUCLEOTIDE SEQUENCE [LARGE SCALE GENOMIC DNA]</scope>
    <source>
        <strain evidence="3 5">NBRC 14136</strain>
    </source>
</reference>
<dbReference type="OrthoDB" id="7958481at2"/>
<gene>
    <name evidence="3" type="ORF">CFL01nite_05710</name>
    <name evidence="2" type="ORF">CFLV_10395</name>
</gene>
<name>A0A1L7CNW6_CORFL</name>